<dbReference type="Pfam" id="PF00505">
    <property type="entry name" value="HMG_box"/>
    <property type="match status" value="1"/>
</dbReference>
<dbReference type="VEuPathDB" id="FungiDB:AMAG_02414"/>
<dbReference type="InterPro" id="IPR036910">
    <property type="entry name" value="HMG_box_dom_sf"/>
</dbReference>
<dbReference type="Gene3D" id="1.10.30.10">
    <property type="entry name" value="High mobility group box domain"/>
    <property type="match status" value="1"/>
</dbReference>
<dbReference type="PROSITE" id="PS50118">
    <property type="entry name" value="HMG_BOX_2"/>
    <property type="match status" value="1"/>
</dbReference>
<dbReference type="EMBL" id="GG745330">
    <property type="protein sequence ID" value="KNE56625.1"/>
    <property type="molecule type" value="Genomic_DNA"/>
</dbReference>
<evidence type="ECO:0000313" key="5">
    <source>
        <dbReference type="Proteomes" id="UP000054350"/>
    </source>
</evidence>
<feature type="region of interest" description="Disordered" evidence="2">
    <location>
        <begin position="131"/>
        <end position="155"/>
    </location>
</feature>
<evidence type="ECO:0000256" key="2">
    <source>
        <dbReference type="SAM" id="MobiDB-lite"/>
    </source>
</evidence>
<protein>
    <recommendedName>
        <fullName evidence="3">HMG box domain-containing protein</fullName>
    </recommendedName>
</protein>
<feature type="compositionally biased region" description="Basic and acidic residues" evidence="2">
    <location>
        <begin position="131"/>
        <end position="145"/>
    </location>
</feature>
<feature type="domain" description="HMG box" evidence="3">
    <location>
        <begin position="100"/>
        <end position="155"/>
    </location>
</feature>
<organism evidence="4 5">
    <name type="scientific">Allomyces macrogynus (strain ATCC 38327)</name>
    <name type="common">Allomyces javanicus var. macrogynus</name>
    <dbReference type="NCBI Taxonomy" id="578462"/>
    <lineage>
        <taxon>Eukaryota</taxon>
        <taxon>Fungi</taxon>
        <taxon>Fungi incertae sedis</taxon>
        <taxon>Blastocladiomycota</taxon>
        <taxon>Blastocladiomycetes</taxon>
        <taxon>Blastocladiales</taxon>
        <taxon>Blastocladiaceae</taxon>
        <taxon>Allomyces</taxon>
    </lineage>
</organism>
<feature type="DNA-binding region" description="HMG box" evidence="1">
    <location>
        <begin position="100"/>
        <end position="155"/>
    </location>
</feature>
<proteinExistence type="predicted"/>
<dbReference type="OrthoDB" id="1919336at2759"/>
<dbReference type="AlphaFoldDB" id="A0A0L0S2J9"/>
<keyword evidence="1" id="KW-0539">Nucleus</keyword>
<accession>A0A0L0S2J9</accession>
<gene>
    <name evidence="4" type="ORF">AMAG_02414</name>
</gene>
<name>A0A0L0S2J9_ALLM3</name>
<dbReference type="SUPFAM" id="SSF47095">
    <property type="entry name" value="HMG-box"/>
    <property type="match status" value="1"/>
</dbReference>
<reference evidence="5" key="2">
    <citation type="submission" date="2009-11" db="EMBL/GenBank/DDBJ databases">
        <title>The Genome Sequence of Allomyces macrogynus strain ATCC 38327.</title>
        <authorList>
            <consortium name="The Broad Institute Genome Sequencing Platform"/>
            <person name="Russ C."/>
            <person name="Cuomo C."/>
            <person name="Shea T."/>
            <person name="Young S.K."/>
            <person name="Zeng Q."/>
            <person name="Koehrsen M."/>
            <person name="Haas B."/>
            <person name="Borodovsky M."/>
            <person name="Guigo R."/>
            <person name="Alvarado L."/>
            <person name="Berlin A."/>
            <person name="Borenstein D."/>
            <person name="Chen Z."/>
            <person name="Engels R."/>
            <person name="Freedman E."/>
            <person name="Gellesch M."/>
            <person name="Goldberg J."/>
            <person name="Griggs A."/>
            <person name="Gujja S."/>
            <person name="Heiman D."/>
            <person name="Hepburn T."/>
            <person name="Howarth C."/>
            <person name="Jen D."/>
            <person name="Larson L."/>
            <person name="Lewis B."/>
            <person name="Mehta T."/>
            <person name="Park D."/>
            <person name="Pearson M."/>
            <person name="Roberts A."/>
            <person name="Saif S."/>
            <person name="Shenoy N."/>
            <person name="Sisk P."/>
            <person name="Stolte C."/>
            <person name="Sykes S."/>
            <person name="Walk T."/>
            <person name="White J."/>
            <person name="Yandava C."/>
            <person name="Burger G."/>
            <person name="Gray M.W."/>
            <person name="Holland P.W.H."/>
            <person name="King N."/>
            <person name="Lang F.B.F."/>
            <person name="Roger A.J."/>
            <person name="Ruiz-Trillo I."/>
            <person name="Lander E."/>
            <person name="Nusbaum C."/>
        </authorList>
    </citation>
    <scope>NUCLEOTIDE SEQUENCE [LARGE SCALE GENOMIC DNA]</scope>
    <source>
        <strain evidence="5">ATCC 38327</strain>
    </source>
</reference>
<dbReference type="GO" id="GO:0005634">
    <property type="term" value="C:nucleus"/>
    <property type="evidence" value="ECO:0007669"/>
    <property type="project" value="UniProtKB-UniRule"/>
</dbReference>
<evidence type="ECO:0000313" key="4">
    <source>
        <dbReference type="EMBL" id="KNE56625.1"/>
    </source>
</evidence>
<dbReference type="Proteomes" id="UP000054350">
    <property type="component" value="Unassembled WGS sequence"/>
</dbReference>
<evidence type="ECO:0000256" key="1">
    <source>
        <dbReference type="PROSITE-ProRule" id="PRU00267"/>
    </source>
</evidence>
<reference evidence="4 5" key="1">
    <citation type="submission" date="2009-11" db="EMBL/GenBank/DDBJ databases">
        <title>Annotation of Allomyces macrogynus ATCC 38327.</title>
        <authorList>
            <consortium name="The Broad Institute Genome Sequencing Platform"/>
            <person name="Russ C."/>
            <person name="Cuomo C."/>
            <person name="Burger G."/>
            <person name="Gray M.W."/>
            <person name="Holland P.W.H."/>
            <person name="King N."/>
            <person name="Lang F.B.F."/>
            <person name="Roger A.J."/>
            <person name="Ruiz-Trillo I."/>
            <person name="Young S.K."/>
            <person name="Zeng Q."/>
            <person name="Gargeya S."/>
            <person name="Fitzgerald M."/>
            <person name="Haas B."/>
            <person name="Abouelleil A."/>
            <person name="Alvarado L."/>
            <person name="Arachchi H.M."/>
            <person name="Berlin A."/>
            <person name="Chapman S.B."/>
            <person name="Gearin G."/>
            <person name="Goldberg J."/>
            <person name="Griggs A."/>
            <person name="Gujja S."/>
            <person name="Hansen M."/>
            <person name="Heiman D."/>
            <person name="Howarth C."/>
            <person name="Larimer J."/>
            <person name="Lui A."/>
            <person name="MacDonald P.J.P."/>
            <person name="McCowen C."/>
            <person name="Montmayeur A."/>
            <person name="Murphy C."/>
            <person name="Neiman D."/>
            <person name="Pearson M."/>
            <person name="Priest M."/>
            <person name="Roberts A."/>
            <person name="Saif S."/>
            <person name="Shea T."/>
            <person name="Sisk P."/>
            <person name="Stolte C."/>
            <person name="Sykes S."/>
            <person name="Wortman J."/>
            <person name="Nusbaum C."/>
            <person name="Birren B."/>
        </authorList>
    </citation>
    <scope>NUCLEOTIDE SEQUENCE [LARGE SCALE GENOMIC DNA]</scope>
    <source>
        <strain evidence="4 5">ATCC 38327</strain>
    </source>
</reference>
<keyword evidence="5" id="KW-1185">Reference proteome</keyword>
<dbReference type="GO" id="GO:0003677">
    <property type="term" value="F:DNA binding"/>
    <property type="evidence" value="ECO:0007669"/>
    <property type="project" value="UniProtKB-UniRule"/>
</dbReference>
<evidence type="ECO:0000259" key="3">
    <source>
        <dbReference type="PROSITE" id="PS50118"/>
    </source>
</evidence>
<dbReference type="InterPro" id="IPR009071">
    <property type="entry name" value="HMG_box_dom"/>
</dbReference>
<keyword evidence="1" id="KW-0238">DNA-binding</keyword>
<dbReference type="CDD" id="cd00084">
    <property type="entry name" value="HMG-box_SF"/>
    <property type="match status" value="1"/>
</dbReference>
<sequence>MNTLAKAAMAVRAGMRPAASLQTKIKLPPLSQSWSCSARMLSSSIVIPAPDPPNKREKYEREFLWTKYEVNLAQHLALTRPSSTWRAIGNVRNKAKKGAPRKSKNSFQHFMVDLRSSLPTDMHMTRVAKHASEKWKTMSDEEKMPFKQQADETVE</sequence>